<evidence type="ECO:0000313" key="2">
    <source>
        <dbReference type="EMBL" id="QDE70993.1"/>
    </source>
</evidence>
<dbReference type="SUPFAM" id="SSF53098">
    <property type="entry name" value="Ribonuclease H-like"/>
    <property type="match status" value="1"/>
</dbReference>
<dbReference type="PROSITE" id="PS50994">
    <property type="entry name" value="INTEGRASE"/>
    <property type="match status" value="1"/>
</dbReference>
<dbReference type="EMBL" id="CP017174">
    <property type="protein sequence ID" value="QDE70993.1"/>
    <property type="molecule type" value="Genomic_DNA"/>
</dbReference>
<dbReference type="InterPro" id="IPR001584">
    <property type="entry name" value="Integrase_cat-core"/>
</dbReference>
<evidence type="ECO:0000313" key="3">
    <source>
        <dbReference type="Proteomes" id="UP000320179"/>
    </source>
</evidence>
<dbReference type="AlphaFoldDB" id="A0AAE6G4S2"/>
<dbReference type="InterPro" id="IPR050900">
    <property type="entry name" value="Transposase_IS3/IS150/IS904"/>
</dbReference>
<organism evidence="2 3">
    <name type="scientific">Myxococcus xanthus</name>
    <dbReference type="NCBI Taxonomy" id="34"/>
    <lineage>
        <taxon>Bacteria</taxon>
        <taxon>Pseudomonadati</taxon>
        <taxon>Myxococcota</taxon>
        <taxon>Myxococcia</taxon>
        <taxon>Myxococcales</taxon>
        <taxon>Cystobacterineae</taxon>
        <taxon>Myxococcaceae</taxon>
        <taxon>Myxococcus</taxon>
    </lineage>
</organism>
<dbReference type="Pfam" id="PF13683">
    <property type="entry name" value="rve_3"/>
    <property type="match status" value="1"/>
</dbReference>
<name>A0AAE6G4S2_MYXXA</name>
<gene>
    <name evidence="2" type="ORF">BHS09_30665</name>
</gene>
<dbReference type="RefSeq" id="WP_237077617.1">
    <property type="nucleotide sequence ID" value="NZ_CP017169.1"/>
</dbReference>
<dbReference type="PANTHER" id="PTHR46889">
    <property type="entry name" value="TRANSPOSASE INSF FOR INSERTION SEQUENCE IS3B-RELATED"/>
    <property type="match status" value="1"/>
</dbReference>
<reference evidence="2 3" key="1">
    <citation type="journal article" date="2019" name="Science">
        <title>Social genes are selection hotspots in kin groups of a soil microbe.</title>
        <authorList>
            <person name="Wielgoss S."/>
            <person name="Wolfensberger R."/>
            <person name="Sun L."/>
            <person name="Fiegna F."/>
            <person name="Velicer G.J."/>
        </authorList>
    </citation>
    <scope>NUCLEOTIDE SEQUENCE [LARGE SCALE GENOMIC DNA]</scope>
    <source>
        <strain evidence="2 3">MC3.5.9c15</strain>
    </source>
</reference>
<accession>A0AAE6G4S2</accession>
<dbReference type="InterPro" id="IPR012337">
    <property type="entry name" value="RNaseH-like_sf"/>
</dbReference>
<dbReference type="Proteomes" id="UP000320179">
    <property type="component" value="Chromosome"/>
</dbReference>
<dbReference type="Gene3D" id="3.30.420.10">
    <property type="entry name" value="Ribonuclease H-like superfamily/Ribonuclease H"/>
    <property type="match status" value="1"/>
</dbReference>
<protein>
    <recommendedName>
        <fullName evidence="1">Integrase catalytic domain-containing protein</fullName>
    </recommendedName>
</protein>
<feature type="domain" description="Integrase catalytic" evidence="1">
    <location>
        <begin position="47"/>
        <end position="142"/>
    </location>
</feature>
<dbReference type="GO" id="GO:0015074">
    <property type="term" value="P:DNA integration"/>
    <property type="evidence" value="ECO:0007669"/>
    <property type="project" value="InterPro"/>
</dbReference>
<sequence length="148" mass="16861">MPSTTAPPRAWAATPLGWEIASRPSSPCQGIQARSGAYDRGVATGLAIRHDNDRQYASEAFQDKLRFLGAESRPSFVRSPEGNGCAERFIRTLKKQLLRVRTFATEEELRLALLQWAYRYNEHWLLECHNYHSPSQARRELMQSKQAA</sequence>
<dbReference type="GO" id="GO:0003676">
    <property type="term" value="F:nucleic acid binding"/>
    <property type="evidence" value="ECO:0007669"/>
    <property type="project" value="InterPro"/>
</dbReference>
<proteinExistence type="predicted"/>
<dbReference type="PANTHER" id="PTHR46889:SF4">
    <property type="entry name" value="TRANSPOSASE INSO FOR INSERTION SEQUENCE ELEMENT IS911B-RELATED"/>
    <property type="match status" value="1"/>
</dbReference>
<evidence type="ECO:0000259" key="1">
    <source>
        <dbReference type="PROSITE" id="PS50994"/>
    </source>
</evidence>
<dbReference type="InterPro" id="IPR036397">
    <property type="entry name" value="RNaseH_sf"/>
</dbReference>